<feature type="transmembrane region" description="Helical" evidence="1">
    <location>
        <begin position="104"/>
        <end position="124"/>
    </location>
</feature>
<sequence length="132" mass="14424">MSLQPLLAAPSPIPWHAFAAFAALAIGASQLALPKGTPRHRIAGYVWAALMLVIAISSFWIQQIRLIGRFSPIHLLSILVLVTVPLAVWHAHTHRVEKHRGAMIKLYVFALIGAGIFTLLPGRIMHAVVFGQ</sequence>
<evidence type="ECO:0000313" key="3">
    <source>
        <dbReference type="Proteomes" id="UP001152178"/>
    </source>
</evidence>
<keyword evidence="1" id="KW-0472">Membrane</keyword>
<accession>A0ABT4QTW1</accession>
<keyword evidence="1" id="KW-1133">Transmembrane helix</keyword>
<dbReference type="Proteomes" id="UP001152178">
    <property type="component" value="Unassembled WGS sequence"/>
</dbReference>
<dbReference type="EMBL" id="JAPFQA010000004">
    <property type="protein sequence ID" value="MCZ8545003.1"/>
    <property type="molecule type" value="Genomic_DNA"/>
</dbReference>
<dbReference type="RefSeq" id="WP_269905503.1">
    <property type="nucleotide sequence ID" value="NZ_JAPFQA010000004.1"/>
</dbReference>
<name>A0ABT4QTW1_9HYPH</name>
<proteinExistence type="predicted"/>
<dbReference type="Pfam" id="PF10067">
    <property type="entry name" value="DUF2306"/>
    <property type="match status" value="1"/>
</dbReference>
<feature type="transmembrane region" description="Helical" evidence="1">
    <location>
        <begin position="13"/>
        <end position="33"/>
    </location>
</feature>
<evidence type="ECO:0000256" key="1">
    <source>
        <dbReference type="SAM" id="Phobius"/>
    </source>
</evidence>
<feature type="transmembrane region" description="Helical" evidence="1">
    <location>
        <begin position="42"/>
        <end position="61"/>
    </location>
</feature>
<protein>
    <submittedName>
        <fullName evidence="2">DUF2306 domain-containing protein</fullName>
    </submittedName>
</protein>
<keyword evidence="1" id="KW-0812">Transmembrane</keyword>
<reference evidence="2" key="1">
    <citation type="submission" date="2022-11" db="EMBL/GenBank/DDBJ databases">
        <authorList>
            <person name="Coimbra C."/>
        </authorList>
    </citation>
    <scope>NUCLEOTIDE SEQUENCE</scope>
    <source>
        <strain evidence="2">Jales19</strain>
    </source>
</reference>
<evidence type="ECO:0000313" key="2">
    <source>
        <dbReference type="EMBL" id="MCZ8545003.1"/>
    </source>
</evidence>
<organism evidence="2 3">
    <name type="scientific">Mesorhizobium qingshengii</name>
    <dbReference type="NCBI Taxonomy" id="1165689"/>
    <lineage>
        <taxon>Bacteria</taxon>
        <taxon>Pseudomonadati</taxon>
        <taxon>Pseudomonadota</taxon>
        <taxon>Alphaproteobacteria</taxon>
        <taxon>Hyphomicrobiales</taxon>
        <taxon>Phyllobacteriaceae</taxon>
        <taxon>Mesorhizobium</taxon>
    </lineage>
</organism>
<dbReference type="InterPro" id="IPR018750">
    <property type="entry name" value="DUF2306_membrane"/>
</dbReference>
<gene>
    <name evidence="2" type="ORF">OOJ09_12480</name>
</gene>
<keyword evidence="3" id="KW-1185">Reference proteome</keyword>
<comment type="caution">
    <text evidence="2">The sequence shown here is derived from an EMBL/GenBank/DDBJ whole genome shotgun (WGS) entry which is preliminary data.</text>
</comment>
<feature type="transmembrane region" description="Helical" evidence="1">
    <location>
        <begin position="73"/>
        <end position="92"/>
    </location>
</feature>